<dbReference type="Pfam" id="PF01933">
    <property type="entry name" value="CofD"/>
    <property type="match status" value="1"/>
</dbReference>
<dbReference type="CDD" id="cd07187">
    <property type="entry name" value="YvcK_like"/>
    <property type="match status" value="1"/>
</dbReference>
<dbReference type="EMBL" id="PGTN01000029">
    <property type="protein sequence ID" value="PJF47943.1"/>
    <property type="molecule type" value="Genomic_DNA"/>
</dbReference>
<evidence type="ECO:0000256" key="1">
    <source>
        <dbReference type="ARBA" id="ARBA00022490"/>
    </source>
</evidence>
<sequence length="436" mass="46953">MKEALLSRSHLLWFIPGLHVKRWFILMVAGVTLIGLGIGFILVEIYREAPLPAIFYYLTLQFIPRWLRGLLLGVLGLSAFVFGLYRLNRTLIQSVRGNDTQPIVKKLVRQYVTSQGPHIVAIGGGHGLAALLRGLKQHTANITAIVTVADDGGSSGRLRREFGVLPPGDFRMCISALADDESLVSQLMQYRFGNGDGLSGHSFGNLFITAMAELTGSFERAILESSRVVASQGRIVPSTLTDVTLCAEYKAPDLAPATIGPAPSPTPVRGESSIGKKGLPIERVWLEPADPPAHPEAIRAILEADLVVLAPGSLFTSIMPNLLVPGIVQALRETSARCIYVCNLATERGETDHFSMSDHVRAIERHIGPGILDVVLANDYANPNFKAPSGVDFVLADAEVQGSTVAVAHADLADETAPWRHDPAKLAAAVLKFIQG</sequence>
<keyword evidence="1 2" id="KW-0963">Cytoplasm</keyword>
<accession>A0A2M8QDQ7</accession>
<dbReference type="InterPro" id="IPR038136">
    <property type="entry name" value="CofD-like_dom_sf"/>
</dbReference>
<organism evidence="4 5">
    <name type="scientific">Candidatus Thermofonsia Clade 3 bacterium</name>
    <dbReference type="NCBI Taxonomy" id="2364212"/>
    <lineage>
        <taxon>Bacteria</taxon>
        <taxon>Bacillati</taxon>
        <taxon>Chloroflexota</taxon>
        <taxon>Candidatus Thermofontia</taxon>
        <taxon>Candidatus Thermofonsia Clade 3</taxon>
    </lineage>
</organism>
<comment type="caution">
    <text evidence="4">The sequence shown here is derived from an EMBL/GenBank/DDBJ whole genome shotgun (WGS) entry which is preliminary data.</text>
</comment>
<dbReference type="HAMAP" id="MF_00973">
    <property type="entry name" value="Gluconeogen_factor"/>
    <property type="match status" value="1"/>
</dbReference>
<dbReference type="InterPro" id="IPR002882">
    <property type="entry name" value="CofD"/>
</dbReference>
<dbReference type="Proteomes" id="UP000230790">
    <property type="component" value="Unassembled WGS sequence"/>
</dbReference>
<keyword evidence="3" id="KW-0812">Transmembrane</keyword>
<dbReference type="GO" id="GO:0005737">
    <property type="term" value="C:cytoplasm"/>
    <property type="evidence" value="ECO:0007669"/>
    <property type="project" value="UniProtKB-SubCell"/>
</dbReference>
<evidence type="ECO:0000256" key="2">
    <source>
        <dbReference type="HAMAP-Rule" id="MF_00973"/>
    </source>
</evidence>
<dbReference type="GO" id="GO:0008360">
    <property type="term" value="P:regulation of cell shape"/>
    <property type="evidence" value="ECO:0007669"/>
    <property type="project" value="UniProtKB-UniRule"/>
</dbReference>
<dbReference type="GO" id="GO:0043743">
    <property type="term" value="F:LPPG:FO 2-phospho-L-lactate transferase activity"/>
    <property type="evidence" value="ECO:0007669"/>
    <property type="project" value="InterPro"/>
</dbReference>
<keyword evidence="3" id="KW-0472">Membrane</keyword>
<dbReference type="PANTHER" id="PTHR30135:SF3">
    <property type="entry name" value="GLUCONEOGENESIS FACTOR-RELATED"/>
    <property type="match status" value="1"/>
</dbReference>
<feature type="transmembrane region" description="Helical" evidence="3">
    <location>
        <begin position="23"/>
        <end position="46"/>
    </location>
</feature>
<evidence type="ECO:0000313" key="5">
    <source>
        <dbReference type="Proteomes" id="UP000230790"/>
    </source>
</evidence>
<dbReference type="SUPFAM" id="SSF142338">
    <property type="entry name" value="CofD-like"/>
    <property type="match status" value="1"/>
</dbReference>
<keyword evidence="3" id="KW-1133">Transmembrane helix</keyword>
<dbReference type="PANTHER" id="PTHR30135">
    <property type="entry name" value="UNCHARACTERIZED PROTEIN YVCK-RELATED"/>
    <property type="match status" value="1"/>
</dbReference>
<reference evidence="4 5" key="1">
    <citation type="submission" date="2017-11" db="EMBL/GenBank/DDBJ databases">
        <title>Evolution of Phototrophy in the Chloroflexi Phylum Driven by Horizontal Gene Transfer.</title>
        <authorList>
            <person name="Ward L.M."/>
            <person name="Hemp J."/>
            <person name="Shih P.M."/>
            <person name="Mcglynn S.E."/>
            <person name="Fischer W."/>
        </authorList>
    </citation>
    <scope>NUCLEOTIDE SEQUENCE [LARGE SCALE GENOMIC DNA]</scope>
    <source>
        <strain evidence="4">JP3_7</strain>
    </source>
</reference>
<gene>
    <name evidence="4" type="ORF">CUN48_05970</name>
</gene>
<dbReference type="NCBIfam" id="TIGR01826">
    <property type="entry name" value="CofD_related"/>
    <property type="match status" value="1"/>
</dbReference>
<dbReference type="Gene3D" id="3.40.50.10680">
    <property type="entry name" value="CofD-like domains"/>
    <property type="match status" value="1"/>
</dbReference>
<evidence type="ECO:0000313" key="4">
    <source>
        <dbReference type="EMBL" id="PJF47943.1"/>
    </source>
</evidence>
<comment type="similarity">
    <text evidence="2">Belongs to the gluconeogenesis factor family.</text>
</comment>
<dbReference type="InterPro" id="IPR010119">
    <property type="entry name" value="Gluconeogen_factor"/>
</dbReference>
<name>A0A2M8QDQ7_9CHLR</name>
<comment type="function">
    <text evidence="2">Required for morphogenesis under gluconeogenic growth conditions.</text>
</comment>
<protein>
    <recommendedName>
        <fullName evidence="2">Putative gluconeogenesis factor</fullName>
    </recommendedName>
</protein>
<evidence type="ECO:0000256" key="3">
    <source>
        <dbReference type="SAM" id="Phobius"/>
    </source>
</evidence>
<feature type="transmembrane region" description="Helical" evidence="3">
    <location>
        <begin position="66"/>
        <end position="87"/>
    </location>
</feature>
<dbReference type="AlphaFoldDB" id="A0A2M8QDQ7"/>
<comment type="subcellular location">
    <subcellularLocation>
        <location evidence="2">Cytoplasm</location>
    </subcellularLocation>
</comment>
<proteinExistence type="inferred from homology"/>